<dbReference type="AlphaFoldDB" id="A0A8H7PGN3"/>
<dbReference type="EMBL" id="JAEPQZ010000015">
    <property type="protein sequence ID" value="KAG2173350.1"/>
    <property type="molecule type" value="Genomic_DNA"/>
</dbReference>
<feature type="region of interest" description="Disordered" evidence="1">
    <location>
        <begin position="374"/>
        <end position="395"/>
    </location>
</feature>
<feature type="region of interest" description="Disordered" evidence="1">
    <location>
        <begin position="551"/>
        <end position="607"/>
    </location>
</feature>
<gene>
    <name evidence="2" type="ORF">INT43_004724</name>
</gene>
<feature type="compositionally biased region" description="Polar residues" evidence="1">
    <location>
        <begin position="201"/>
        <end position="212"/>
    </location>
</feature>
<feature type="region of interest" description="Disordered" evidence="1">
    <location>
        <begin position="316"/>
        <end position="342"/>
    </location>
</feature>
<feature type="region of interest" description="Disordered" evidence="1">
    <location>
        <begin position="183"/>
        <end position="212"/>
    </location>
</feature>
<dbReference type="OrthoDB" id="2418056at2759"/>
<dbReference type="Proteomes" id="UP000654370">
    <property type="component" value="Unassembled WGS sequence"/>
</dbReference>
<feature type="region of interest" description="Disordered" evidence="1">
    <location>
        <begin position="429"/>
        <end position="512"/>
    </location>
</feature>
<name>A0A8H7PGN3_MORIS</name>
<feature type="compositionally biased region" description="Basic and acidic residues" evidence="1">
    <location>
        <begin position="479"/>
        <end position="498"/>
    </location>
</feature>
<evidence type="ECO:0000313" key="2">
    <source>
        <dbReference type="EMBL" id="KAG2173350.1"/>
    </source>
</evidence>
<feature type="compositionally biased region" description="Polar residues" evidence="1">
    <location>
        <begin position="317"/>
        <end position="339"/>
    </location>
</feature>
<comment type="caution">
    <text evidence="2">The sequence shown here is derived from an EMBL/GenBank/DDBJ whole genome shotgun (WGS) entry which is preliminary data.</text>
</comment>
<feature type="compositionally biased region" description="Polar residues" evidence="1">
    <location>
        <begin position="122"/>
        <end position="133"/>
    </location>
</feature>
<keyword evidence="3" id="KW-1185">Reference proteome</keyword>
<evidence type="ECO:0000313" key="3">
    <source>
        <dbReference type="Proteomes" id="UP000654370"/>
    </source>
</evidence>
<evidence type="ECO:0000256" key="1">
    <source>
        <dbReference type="SAM" id="MobiDB-lite"/>
    </source>
</evidence>
<sequence length="1007" mass="114042">MMNHRSNRIQLDSQESWTKALWPQCNCCFQRQGAIRLDDDDAESPRHARSRMFLFDQHQRDMEFESLLSDEEDQNLAGNINLFLGDDDEWLETDAELVPVDRINKLLQPNQELSTLRRGTDTEPQQADGSQDFPQPYIIRDLRQNAPATFISIVPDETTNTADSIADSMTDDVPVQLANHSDEPLLSVSPSVDAFSPRPSPLSNIEDQQEGNDIQKSDFVLDTNQDLLDSASEREGPLVDLSFNTDREADVPTDNNIEQYLEVDTEDVATTGVEENLRVDETEDVEENMTAEVLHKTDNARGTKVDAIISTMEDISLSASQNSDKQTGDNETMSSTEPDSASELVQEVSALAIPLTPEAPAAVFPKQAPMTVASEISETPPPQDPQPSYNAGRRSSVAQVAQTYLGDKLEDLTEKLTFIKKNIIMSLEEDDEDEDEQDRQLRDRSVPARSSRPPSQQMAKEPLIAQRPARHSSLSRISTIERRDRERERERDRDREPEYMQITRPNRPSVERFNSFQEEASASFSRIFSKITSNDRSSFSPSSFFAALSGNEEEPLESASDERAVPVRTSSRGAIDPQPRSDVRNAEQRTQSLRRQSSRRANAPPNIFEEEVNEQTEDEIPFDFGKVLEMGKTIGKSFGEDVMQNGLKMFNDVSDRMKSVRRRGSEENWLGKDNWFSQSQDTTTAPFRCVEMDSPGAVYLATRQTQPRLRLSTVFTSILPYFDFVNTSNKVSVSYVLAVRFRHHGEAFDIPSGDLSAIYVRNCKGKISDQECPRFTIHYGNFYTQLGRMEFLFNREIKHHGDFCAVKYCLLKYPECATRWVLGKDEDLDACAVFSLLVNNNYSIASKYIETYAEDMKLEPLTYCTVDDFQPASKEICQWLNDSFSDFPSWNYYVTAWNIMGDYDLPNLKYAYDHEKLAERLNKKLPDHDITLTFSYRGGYVEGYMYDTVVHGDQKLEIRNKGFKDSSPSLDNACILETSDWKAVGGFDGSPSPAACPAGRNRCDAAL</sequence>
<accession>A0A8H7PGN3</accession>
<feature type="region of interest" description="Disordered" evidence="1">
    <location>
        <begin position="113"/>
        <end position="133"/>
    </location>
</feature>
<reference evidence="2" key="1">
    <citation type="submission" date="2020-12" db="EMBL/GenBank/DDBJ databases">
        <title>Metabolic potential, ecology and presence of endohyphal bacteria is reflected in genomic diversity of Mucoromycotina.</title>
        <authorList>
            <person name="Muszewska A."/>
            <person name="Okrasinska A."/>
            <person name="Steczkiewicz K."/>
            <person name="Drgas O."/>
            <person name="Orlowska M."/>
            <person name="Perlinska-Lenart U."/>
            <person name="Aleksandrzak-Piekarczyk T."/>
            <person name="Szatraj K."/>
            <person name="Zielenkiewicz U."/>
            <person name="Pilsyk S."/>
            <person name="Malc E."/>
            <person name="Mieczkowski P."/>
            <person name="Kruszewska J.S."/>
            <person name="Biernat P."/>
            <person name="Pawlowska J."/>
        </authorList>
    </citation>
    <scope>NUCLEOTIDE SEQUENCE</scope>
    <source>
        <strain evidence="2">WA0000067209</strain>
    </source>
</reference>
<organism evidence="2 3">
    <name type="scientific">Mortierella isabellina</name>
    <name type="common">Filamentous fungus</name>
    <name type="synonym">Umbelopsis isabellina</name>
    <dbReference type="NCBI Taxonomy" id="91625"/>
    <lineage>
        <taxon>Eukaryota</taxon>
        <taxon>Fungi</taxon>
        <taxon>Fungi incertae sedis</taxon>
        <taxon>Mucoromycota</taxon>
        <taxon>Mucoromycotina</taxon>
        <taxon>Umbelopsidomycetes</taxon>
        <taxon>Umbelopsidales</taxon>
        <taxon>Umbelopsidaceae</taxon>
        <taxon>Umbelopsis</taxon>
    </lineage>
</organism>
<proteinExistence type="predicted"/>
<protein>
    <submittedName>
        <fullName evidence="2">Uncharacterized protein</fullName>
    </submittedName>
</protein>